<dbReference type="GO" id="GO:0005886">
    <property type="term" value="C:plasma membrane"/>
    <property type="evidence" value="ECO:0007669"/>
    <property type="project" value="UniProtKB-SubCell"/>
</dbReference>
<organism evidence="9 11">
    <name type="scientific">Treponema phagedenis</name>
    <dbReference type="NCBI Taxonomy" id="162"/>
    <lineage>
        <taxon>Bacteria</taxon>
        <taxon>Pseudomonadati</taxon>
        <taxon>Spirochaetota</taxon>
        <taxon>Spirochaetia</taxon>
        <taxon>Spirochaetales</taxon>
        <taxon>Treponemataceae</taxon>
        <taxon>Treponema</taxon>
    </lineage>
</organism>
<feature type="transmembrane region" description="Helical" evidence="7">
    <location>
        <begin position="24"/>
        <end position="53"/>
    </location>
</feature>
<evidence type="ECO:0000313" key="10">
    <source>
        <dbReference type="EMBL" id="QEJ97115.1"/>
    </source>
</evidence>
<keyword evidence="6 7" id="KW-0472">Membrane</keyword>
<evidence type="ECO:0000256" key="5">
    <source>
        <dbReference type="ARBA" id="ARBA00022989"/>
    </source>
</evidence>
<evidence type="ECO:0000256" key="4">
    <source>
        <dbReference type="ARBA" id="ARBA00022692"/>
    </source>
</evidence>
<feature type="transmembrane region" description="Helical" evidence="7">
    <location>
        <begin position="197"/>
        <end position="219"/>
    </location>
</feature>
<comment type="similarity">
    <text evidence="7">Belongs to the binding-protein-dependent transport system permease family.</text>
</comment>
<reference evidence="10 12" key="3">
    <citation type="submission" date="2019-08" db="EMBL/GenBank/DDBJ databases">
        <authorList>
            <person name="Kuhnert P."/>
        </authorList>
    </citation>
    <scope>NUCLEOTIDE SEQUENCE [LARGE SCALE GENOMIC DNA]</scope>
    <source>
        <strain evidence="10 12">B36.5</strain>
    </source>
</reference>
<evidence type="ECO:0000256" key="1">
    <source>
        <dbReference type="ARBA" id="ARBA00004651"/>
    </source>
</evidence>
<feature type="transmembrane region" description="Helical" evidence="7">
    <location>
        <begin position="156"/>
        <end position="176"/>
    </location>
</feature>
<keyword evidence="3" id="KW-1003">Cell membrane</keyword>
<dbReference type="CDD" id="cd06261">
    <property type="entry name" value="TM_PBP2"/>
    <property type="match status" value="1"/>
</dbReference>
<reference evidence="9" key="2">
    <citation type="submission" date="2015-01" db="EMBL/GenBank/DDBJ databases">
        <authorList>
            <person name="Xiang T."/>
            <person name="Song Y."/>
            <person name="Huang L."/>
            <person name="Wang B."/>
            <person name="Wu P."/>
        </authorList>
    </citation>
    <scope>NUCLEOTIDE SEQUENCE [LARGE SCALE GENOMIC DNA]</scope>
    <source>
        <strain evidence="9">V1</strain>
    </source>
</reference>
<dbReference type="OrthoDB" id="356811at2"/>
<feature type="transmembrane region" description="Helical" evidence="7">
    <location>
        <begin position="88"/>
        <end position="112"/>
    </location>
</feature>
<sequence>MKAQLPNTKKRYKIRKKLRRAEDALLQIFIVAIVLFLCASIILPCLNIIALAFNDGADAARGGVYFFPRVFTLDNFKEVFKDGQIIRAYGITIARTVIGTVLSIWLITMTAFVLKIRTLPGRTFFTMAIALTMLFSGGLIPTYIQYKNLGLLNSFWVYIIPGVISAYYLFMVRTFFETIPYSLEESAMIDGCNYVGIYTRIILPLSKPVIAVIGLYTAVGHWNDWFAGAFYMNSSRLWPVQTVLQQMLRKAMAASKEGATISQLIAAQARAATSDSLKMAAVVITMLPILCVYPFIQKYFAKGVMIGSVKG</sequence>
<accession>A0A0B7GS55</accession>
<dbReference type="InterPro" id="IPR000515">
    <property type="entry name" value="MetI-like"/>
</dbReference>
<evidence type="ECO:0000256" key="3">
    <source>
        <dbReference type="ARBA" id="ARBA00022475"/>
    </source>
</evidence>
<keyword evidence="11" id="KW-1185">Reference proteome</keyword>
<dbReference type="Proteomes" id="UP000042527">
    <property type="component" value="Unassembled WGS sequence"/>
</dbReference>
<evidence type="ECO:0000256" key="7">
    <source>
        <dbReference type="RuleBase" id="RU363032"/>
    </source>
</evidence>
<dbReference type="EMBL" id="CDNC01000009">
    <property type="protein sequence ID" value="CEM61288.1"/>
    <property type="molecule type" value="Genomic_DNA"/>
</dbReference>
<dbReference type="EMBL" id="CP042817">
    <property type="protein sequence ID" value="QEJ97115.1"/>
    <property type="molecule type" value="Genomic_DNA"/>
</dbReference>
<keyword evidence="2 7" id="KW-0813">Transport</keyword>
<dbReference type="SUPFAM" id="SSF161098">
    <property type="entry name" value="MetI-like"/>
    <property type="match status" value="1"/>
</dbReference>
<gene>
    <name evidence="9" type="primary">lplC</name>
    <name evidence="10" type="ORF">FUT82_03365</name>
    <name evidence="9" type="ORF">TPHV1_170019</name>
</gene>
<proteinExistence type="inferred from homology"/>
<evidence type="ECO:0000313" key="11">
    <source>
        <dbReference type="Proteomes" id="UP000042527"/>
    </source>
</evidence>
<name>A0A0B7GS55_TREPH</name>
<comment type="subcellular location">
    <subcellularLocation>
        <location evidence="1 7">Cell membrane</location>
        <topology evidence="1 7">Multi-pass membrane protein</topology>
    </subcellularLocation>
</comment>
<dbReference type="InterPro" id="IPR035906">
    <property type="entry name" value="MetI-like_sf"/>
</dbReference>
<dbReference type="PROSITE" id="PS50928">
    <property type="entry name" value="ABC_TM1"/>
    <property type="match status" value="1"/>
</dbReference>
<dbReference type="PANTHER" id="PTHR43744">
    <property type="entry name" value="ABC TRANSPORTER PERMEASE PROTEIN MG189-RELATED-RELATED"/>
    <property type="match status" value="1"/>
</dbReference>
<evidence type="ECO:0000313" key="9">
    <source>
        <dbReference type="EMBL" id="CEM61288.1"/>
    </source>
</evidence>
<dbReference type="Proteomes" id="UP000323594">
    <property type="component" value="Chromosome"/>
</dbReference>
<reference evidence="11" key="1">
    <citation type="submission" date="2015-01" db="EMBL/GenBank/DDBJ databases">
        <authorList>
            <person name="Manzoor Shahid"/>
            <person name="Zubair Saima"/>
        </authorList>
    </citation>
    <scope>NUCLEOTIDE SEQUENCE [LARGE SCALE GENOMIC DNA]</scope>
    <source>
        <strain evidence="11">V1</strain>
    </source>
</reference>
<dbReference type="AlphaFoldDB" id="A0A0B7GS55"/>
<keyword evidence="5 7" id="KW-1133">Transmembrane helix</keyword>
<evidence type="ECO:0000313" key="12">
    <source>
        <dbReference type="Proteomes" id="UP000323594"/>
    </source>
</evidence>
<dbReference type="PANTHER" id="PTHR43744:SF9">
    <property type="entry name" value="POLYGALACTURONAN_RHAMNOGALACTURONAN TRANSPORT SYSTEM PERMEASE PROTEIN YTCP"/>
    <property type="match status" value="1"/>
</dbReference>
<dbReference type="GO" id="GO:0055085">
    <property type="term" value="P:transmembrane transport"/>
    <property type="evidence" value="ECO:0007669"/>
    <property type="project" value="InterPro"/>
</dbReference>
<evidence type="ECO:0000259" key="8">
    <source>
        <dbReference type="PROSITE" id="PS50928"/>
    </source>
</evidence>
<feature type="transmembrane region" description="Helical" evidence="7">
    <location>
        <begin position="279"/>
        <end position="296"/>
    </location>
</feature>
<dbReference type="Gene3D" id="1.10.3720.10">
    <property type="entry name" value="MetI-like"/>
    <property type="match status" value="1"/>
</dbReference>
<keyword evidence="4 7" id="KW-0812">Transmembrane</keyword>
<dbReference type="GeneID" id="57752028"/>
<feature type="domain" description="ABC transmembrane type-1" evidence="8">
    <location>
        <begin position="89"/>
        <end position="296"/>
    </location>
</feature>
<dbReference type="Pfam" id="PF00528">
    <property type="entry name" value="BPD_transp_1"/>
    <property type="match status" value="1"/>
</dbReference>
<protein>
    <submittedName>
        <fullName evidence="10">Carbohydrate ABC transporter permease</fullName>
    </submittedName>
    <submittedName>
        <fullName evidence="9">Protein LplC</fullName>
    </submittedName>
</protein>
<feature type="transmembrane region" description="Helical" evidence="7">
    <location>
        <begin position="124"/>
        <end position="144"/>
    </location>
</feature>
<evidence type="ECO:0000256" key="2">
    <source>
        <dbReference type="ARBA" id="ARBA00022448"/>
    </source>
</evidence>
<evidence type="ECO:0000256" key="6">
    <source>
        <dbReference type="ARBA" id="ARBA00023136"/>
    </source>
</evidence>
<dbReference type="RefSeq" id="WP_024752982.1">
    <property type="nucleotide sequence ID" value="NZ_CDNC01000009.1"/>
</dbReference>